<evidence type="ECO:0000313" key="1">
    <source>
        <dbReference type="EMBL" id="KAH7253804.1"/>
    </source>
</evidence>
<dbReference type="Proteomes" id="UP000720189">
    <property type="component" value="Unassembled WGS sequence"/>
</dbReference>
<gene>
    <name evidence="1" type="ORF">BKA55DRAFT_509464</name>
</gene>
<proteinExistence type="predicted"/>
<reference evidence="1" key="1">
    <citation type="journal article" date="2021" name="Nat. Commun.">
        <title>Genetic determinants of endophytism in the Arabidopsis root mycobiome.</title>
        <authorList>
            <person name="Mesny F."/>
            <person name="Miyauchi S."/>
            <person name="Thiergart T."/>
            <person name="Pickel B."/>
            <person name="Atanasova L."/>
            <person name="Karlsson M."/>
            <person name="Huettel B."/>
            <person name="Barry K.W."/>
            <person name="Haridas S."/>
            <person name="Chen C."/>
            <person name="Bauer D."/>
            <person name="Andreopoulos W."/>
            <person name="Pangilinan J."/>
            <person name="LaButti K."/>
            <person name="Riley R."/>
            <person name="Lipzen A."/>
            <person name="Clum A."/>
            <person name="Drula E."/>
            <person name="Henrissat B."/>
            <person name="Kohler A."/>
            <person name="Grigoriev I.V."/>
            <person name="Martin F.M."/>
            <person name="Hacquard S."/>
        </authorList>
    </citation>
    <scope>NUCLEOTIDE SEQUENCE</scope>
    <source>
        <strain evidence="1">MPI-CAGE-AT-0023</strain>
    </source>
</reference>
<dbReference type="RefSeq" id="XP_046050051.1">
    <property type="nucleotide sequence ID" value="XM_046187526.1"/>
</dbReference>
<dbReference type="OrthoDB" id="3932329at2759"/>
<protein>
    <submittedName>
        <fullName evidence="1">Uncharacterized protein</fullName>
    </submittedName>
</protein>
<sequence length="383" mass="43985">MAEVGKAVCMICAVQLWEWSPSYTSIEQESADFNPYKWREDHVFLSGPTWPCDEVGPKSLKIPDESVILHNGRAYNRGQVTLSTGREVSLQLEHLPEQHPDHDAANGHRWYLGFHSACIDMARRAMNEPSGKVKSMGDLWMTIERRCVKTADDENTLPLYLPNIPNNRSGESIELGLQRYYIPRDAICTEESILDDPSLEWWNYDPLSIPRLTESLMSNLERADASIAHEKFTNNFNNLPREIEDSIIALLRDGSMSLECTNLIPQSHWKDTLLRIPFLWDIKKHLVQAKYQEAVSGGFVWNWEKLVRLVMANATVPETKDQVDPDDEDCQDQIEDAWNYQKVGLNIPQGLTNRRRIWQIVTDMSPNDVGMEHVMDAMTEESK</sequence>
<dbReference type="EMBL" id="JAGMUX010000007">
    <property type="protein sequence ID" value="KAH7253804.1"/>
    <property type="molecule type" value="Genomic_DNA"/>
</dbReference>
<organism evidence="1 2">
    <name type="scientific">Fusarium redolens</name>
    <dbReference type="NCBI Taxonomy" id="48865"/>
    <lineage>
        <taxon>Eukaryota</taxon>
        <taxon>Fungi</taxon>
        <taxon>Dikarya</taxon>
        <taxon>Ascomycota</taxon>
        <taxon>Pezizomycotina</taxon>
        <taxon>Sordariomycetes</taxon>
        <taxon>Hypocreomycetidae</taxon>
        <taxon>Hypocreales</taxon>
        <taxon>Nectriaceae</taxon>
        <taxon>Fusarium</taxon>
        <taxon>Fusarium redolens species complex</taxon>
    </lineage>
</organism>
<accession>A0A9P9H9U2</accession>
<dbReference type="GeneID" id="70217480"/>
<dbReference type="AlphaFoldDB" id="A0A9P9H9U2"/>
<evidence type="ECO:0000313" key="2">
    <source>
        <dbReference type="Proteomes" id="UP000720189"/>
    </source>
</evidence>
<comment type="caution">
    <text evidence="1">The sequence shown here is derived from an EMBL/GenBank/DDBJ whole genome shotgun (WGS) entry which is preliminary data.</text>
</comment>
<keyword evidence="2" id="KW-1185">Reference proteome</keyword>
<name>A0A9P9H9U2_FUSRE</name>